<dbReference type="NCBIfam" id="NF008286">
    <property type="entry name" value="PRK11064.1"/>
    <property type="match status" value="1"/>
</dbReference>
<dbReference type="Pfam" id="PF03720">
    <property type="entry name" value="UDPG_MGDP_dh_C"/>
    <property type="match status" value="1"/>
</dbReference>
<evidence type="ECO:0000259" key="4">
    <source>
        <dbReference type="SMART" id="SM00984"/>
    </source>
</evidence>
<dbReference type="GO" id="GO:0016628">
    <property type="term" value="F:oxidoreductase activity, acting on the CH-CH group of donors, NAD or NADP as acceptor"/>
    <property type="evidence" value="ECO:0007669"/>
    <property type="project" value="InterPro"/>
</dbReference>
<dbReference type="SUPFAM" id="SSF52413">
    <property type="entry name" value="UDP-glucose/GDP-mannose dehydrogenase C-terminal domain"/>
    <property type="match status" value="1"/>
</dbReference>
<dbReference type="GO" id="GO:0016616">
    <property type="term" value="F:oxidoreductase activity, acting on the CH-OH group of donors, NAD or NADP as acceptor"/>
    <property type="evidence" value="ECO:0007669"/>
    <property type="project" value="InterPro"/>
</dbReference>
<gene>
    <name evidence="5" type="ORF">EDC46_1311</name>
</gene>
<feature type="domain" description="UDP-glucose/GDP-mannose dehydrogenase C-terminal" evidence="4">
    <location>
        <begin position="316"/>
        <end position="409"/>
    </location>
</feature>
<dbReference type="Pfam" id="PF03721">
    <property type="entry name" value="UDPG_MGDP_dh_N"/>
    <property type="match status" value="1"/>
</dbReference>
<dbReference type="InterPro" id="IPR001732">
    <property type="entry name" value="UDP-Glc/GDP-Man_DH_N"/>
</dbReference>
<evidence type="ECO:0000256" key="2">
    <source>
        <dbReference type="ARBA" id="ARBA00023027"/>
    </source>
</evidence>
<dbReference type="PIRSF" id="PIRSF500136">
    <property type="entry name" value="UDP_ManNAc_DH"/>
    <property type="match status" value="1"/>
</dbReference>
<protein>
    <submittedName>
        <fullName evidence="5">UDP-N-acetyl-D-mannosaminuronic acid dehydrogenase</fullName>
    </submittedName>
</protein>
<keyword evidence="1" id="KW-0560">Oxidoreductase</keyword>
<dbReference type="RefSeq" id="WP_124211461.1">
    <property type="nucleotide sequence ID" value="NZ_CP016615.1"/>
</dbReference>
<evidence type="ECO:0000256" key="3">
    <source>
        <dbReference type="PIRNR" id="PIRNR000124"/>
    </source>
</evidence>
<evidence type="ECO:0000313" key="5">
    <source>
        <dbReference type="EMBL" id="RPE83614.1"/>
    </source>
</evidence>
<dbReference type="Proteomes" id="UP000281691">
    <property type="component" value="Unassembled WGS sequence"/>
</dbReference>
<dbReference type="InterPro" id="IPR028359">
    <property type="entry name" value="UDP_ManNAc/GlcNAc_DH"/>
</dbReference>
<dbReference type="InterPro" id="IPR017476">
    <property type="entry name" value="UDP-Glc/GDP-Man"/>
</dbReference>
<dbReference type="EMBL" id="RKQP01000003">
    <property type="protein sequence ID" value="RPE83614.1"/>
    <property type="molecule type" value="Genomic_DNA"/>
</dbReference>
<keyword evidence="6" id="KW-1185">Reference proteome</keyword>
<dbReference type="Gene3D" id="3.40.50.720">
    <property type="entry name" value="NAD(P)-binding Rossmann-like Domain"/>
    <property type="match status" value="2"/>
</dbReference>
<dbReference type="GO" id="GO:0051287">
    <property type="term" value="F:NAD binding"/>
    <property type="evidence" value="ECO:0007669"/>
    <property type="project" value="InterPro"/>
</dbReference>
<dbReference type="PANTHER" id="PTHR43491:SF1">
    <property type="entry name" value="UDP-N-ACETYL-D-MANNOSAMINE DEHYDROGENASE"/>
    <property type="match status" value="1"/>
</dbReference>
<dbReference type="SMART" id="SM00984">
    <property type="entry name" value="UDPG_MGDP_dh_C"/>
    <property type="match status" value="1"/>
</dbReference>
<dbReference type="PANTHER" id="PTHR43491">
    <property type="entry name" value="UDP-N-ACETYL-D-MANNOSAMINE DEHYDROGENASE"/>
    <property type="match status" value="1"/>
</dbReference>
<accession>A0A3N4WEE5</accession>
<organism evidence="5 6">
    <name type="scientific">Vespertiliibacter pulmonis</name>
    <dbReference type="NCBI Taxonomy" id="1443036"/>
    <lineage>
        <taxon>Bacteria</taxon>
        <taxon>Pseudomonadati</taxon>
        <taxon>Pseudomonadota</taxon>
        <taxon>Gammaproteobacteria</taxon>
        <taxon>Pasteurellales</taxon>
        <taxon>Pasteurellaceae</taxon>
        <taxon>Vespertiliibacter</taxon>
    </lineage>
</organism>
<evidence type="ECO:0000256" key="1">
    <source>
        <dbReference type="ARBA" id="ARBA00023002"/>
    </source>
</evidence>
<name>A0A3N4WEE5_9PAST</name>
<dbReference type="PIRSF" id="PIRSF000124">
    <property type="entry name" value="UDPglc_GDPman_dh"/>
    <property type="match status" value="1"/>
</dbReference>
<dbReference type="InterPro" id="IPR008927">
    <property type="entry name" value="6-PGluconate_DH-like_C_sf"/>
</dbReference>
<dbReference type="GO" id="GO:0000271">
    <property type="term" value="P:polysaccharide biosynthetic process"/>
    <property type="evidence" value="ECO:0007669"/>
    <property type="project" value="InterPro"/>
</dbReference>
<dbReference type="SUPFAM" id="SSF51735">
    <property type="entry name" value="NAD(P)-binding Rossmann-fold domains"/>
    <property type="match status" value="1"/>
</dbReference>
<comment type="caution">
    <text evidence="5">The sequence shown here is derived from an EMBL/GenBank/DDBJ whole genome shotgun (WGS) entry which is preliminary data.</text>
</comment>
<proteinExistence type="inferred from homology"/>
<dbReference type="Gene3D" id="1.20.5.100">
    <property type="entry name" value="Cytochrome c1, transmembrane anchor, C-terminal"/>
    <property type="match status" value="1"/>
</dbReference>
<dbReference type="InterPro" id="IPR014026">
    <property type="entry name" value="UDP-Glc/GDP-Man_DH_dimer"/>
</dbReference>
<comment type="similarity">
    <text evidence="3">Belongs to the UDP-glucose/GDP-mannose dehydrogenase family.</text>
</comment>
<dbReference type="InterPro" id="IPR014027">
    <property type="entry name" value="UDP-Glc/GDP-Man_DH_C"/>
</dbReference>
<reference evidence="5 6" key="1">
    <citation type="submission" date="2018-11" db="EMBL/GenBank/DDBJ databases">
        <title>Genomic Encyclopedia of Type Strains, Phase IV (KMG-IV): sequencing the most valuable type-strain genomes for metagenomic binning, comparative biology and taxonomic classification.</title>
        <authorList>
            <person name="Goeker M."/>
        </authorList>
    </citation>
    <scope>NUCLEOTIDE SEQUENCE [LARGE SCALE GENOMIC DNA]</scope>
    <source>
        <strain evidence="5 6">DSM 27238</strain>
    </source>
</reference>
<dbReference type="OrthoDB" id="9803238at2"/>
<keyword evidence="2" id="KW-0520">NAD</keyword>
<dbReference type="InterPro" id="IPR036220">
    <property type="entry name" value="UDP-Glc/GDP-Man_DH_C_sf"/>
</dbReference>
<dbReference type="Pfam" id="PF00984">
    <property type="entry name" value="UDPG_MGDP_dh"/>
    <property type="match status" value="1"/>
</dbReference>
<dbReference type="NCBIfam" id="TIGR03026">
    <property type="entry name" value="NDP-sugDHase"/>
    <property type="match status" value="1"/>
</dbReference>
<sequence length="409" mass="45314">MCNFNRICVMGLGYIGLPTAVVFAQTGRMVIGVDVNEHIVSQINQGKSPIDEPDITQALLQAVSSGKFFATQTPEPADVFIIAVPTPLLKNNQPDLSYIKNAIKMIAPLLKQGNLVVLESTSPIGTTEQVYQWLNKERADLPEIYLAYCPERVLPGNIMQEIFRNDRIIGGISPKSTEQAVSLYQLFVTGQCIATDSRTAEMCKLTENSFRDVNIAFANELSMLCDQFSIDVWELIRLANLHPRVNILQPGAGVGGHCIAVDPYFLISQDRENTRLIQTARQVNDHKAEWILDKIKLAVADCATKTDRKLSEITTACFGLAFKANVGDLRESPALEITQKLADWHRGKVLAVEPHITQLPDVLCGKVELVSLTTALQQADILVLLVDHQSFKSVTFSQKWVVDSKGIWL</sequence>
<dbReference type="SUPFAM" id="SSF48179">
    <property type="entry name" value="6-phosphogluconate dehydrogenase C-terminal domain-like"/>
    <property type="match status" value="1"/>
</dbReference>
<dbReference type="AlphaFoldDB" id="A0A3N4WEE5"/>
<evidence type="ECO:0000313" key="6">
    <source>
        <dbReference type="Proteomes" id="UP000281691"/>
    </source>
</evidence>
<dbReference type="InterPro" id="IPR036291">
    <property type="entry name" value="NAD(P)-bd_dom_sf"/>
</dbReference>